<evidence type="ECO:0000256" key="1">
    <source>
        <dbReference type="SAM" id="MobiDB-lite"/>
    </source>
</evidence>
<evidence type="ECO:0000313" key="3">
    <source>
        <dbReference type="EMBL" id="NLW35874.1"/>
    </source>
</evidence>
<reference evidence="3" key="1">
    <citation type="journal article" date="2020" name="Biotechnol. Biofuels">
        <title>New insights from the biogas microbiome by comprehensive genome-resolved metagenomics of nearly 1600 species originating from multiple anaerobic digesters.</title>
        <authorList>
            <person name="Campanaro S."/>
            <person name="Treu L."/>
            <person name="Rodriguez-R L.M."/>
            <person name="Kovalovszki A."/>
            <person name="Ziels R.M."/>
            <person name="Maus I."/>
            <person name="Zhu X."/>
            <person name="Kougias P.G."/>
            <person name="Basile A."/>
            <person name="Luo G."/>
            <person name="Schluter A."/>
            <person name="Konstantinidis K.T."/>
            <person name="Angelidaki I."/>
        </authorList>
    </citation>
    <scope>NUCLEOTIDE SEQUENCE</scope>
    <source>
        <strain evidence="3">AS06rmzACSIP_7</strain>
    </source>
</reference>
<dbReference type="AlphaFoldDB" id="A0A971M5W9"/>
<dbReference type="Proteomes" id="UP000777265">
    <property type="component" value="Unassembled WGS sequence"/>
</dbReference>
<name>A0A971M5W9_9BACT</name>
<keyword evidence="2" id="KW-0472">Membrane</keyword>
<reference evidence="3" key="2">
    <citation type="submission" date="2020-01" db="EMBL/GenBank/DDBJ databases">
        <authorList>
            <person name="Campanaro S."/>
        </authorList>
    </citation>
    <scope>NUCLEOTIDE SEQUENCE</scope>
    <source>
        <strain evidence="3">AS06rmzACSIP_7</strain>
    </source>
</reference>
<accession>A0A971M5W9</accession>
<keyword evidence="2" id="KW-1133">Transmembrane helix</keyword>
<sequence length="76" mass="8241">MNYMSHGHDNKNSFREHRPGDSARPPGKTPGRISTAEKVFRAATALVVFGIPLVAGTAALLGYGVSKAYRRITRKS</sequence>
<dbReference type="EMBL" id="JAAYEE010000180">
    <property type="protein sequence ID" value="NLW35874.1"/>
    <property type="molecule type" value="Genomic_DNA"/>
</dbReference>
<keyword evidence="2" id="KW-0812">Transmembrane</keyword>
<proteinExistence type="predicted"/>
<feature type="region of interest" description="Disordered" evidence="1">
    <location>
        <begin position="1"/>
        <end position="32"/>
    </location>
</feature>
<feature type="transmembrane region" description="Helical" evidence="2">
    <location>
        <begin position="42"/>
        <end position="65"/>
    </location>
</feature>
<evidence type="ECO:0000313" key="4">
    <source>
        <dbReference type="Proteomes" id="UP000777265"/>
    </source>
</evidence>
<comment type="caution">
    <text evidence="3">The sequence shown here is derived from an EMBL/GenBank/DDBJ whole genome shotgun (WGS) entry which is preliminary data.</text>
</comment>
<protein>
    <submittedName>
        <fullName evidence="3">Uncharacterized protein</fullName>
    </submittedName>
</protein>
<organism evidence="3 4">
    <name type="scientific">Syntrophorhabdus aromaticivorans</name>
    <dbReference type="NCBI Taxonomy" id="328301"/>
    <lineage>
        <taxon>Bacteria</taxon>
        <taxon>Pseudomonadati</taxon>
        <taxon>Thermodesulfobacteriota</taxon>
        <taxon>Syntrophorhabdia</taxon>
        <taxon>Syntrophorhabdales</taxon>
        <taxon>Syntrophorhabdaceae</taxon>
        <taxon>Syntrophorhabdus</taxon>
    </lineage>
</organism>
<evidence type="ECO:0000256" key="2">
    <source>
        <dbReference type="SAM" id="Phobius"/>
    </source>
</evidence>
<feature type="compositionally biased region" description="Basic and acidic residues" evidence="1">
    <location>
        <begin position="1"/>
        <end position="21"/>
    </location>
</feature>
<gene>
    <name evidence="3" type="ORF">GXY80_10405</name>
</gene>